<evidence type="ECO:0000313" key="2">
    <source>
        <dbReference type="Proteomes" id="UP000287188"/>
    </source>
</evidence>
<name>A0A402AYK4_9CHLR</name>
<keyword evidence="2" id="KW-1185">Reference proteome</keyword>
<dbReference type="RefSeq" id="WP_161978009.1">
    <property type="nucleotide sequence ID" value="NZ_BIFS01000002.1"/>
</dbReference>
<reference evidence="2" key="1">
    <citation type="submission" date="2018-12" db="EMBL/GenBank/DDBJ databases">
        <title>Tengunoibacter tsumagoiensis gen. nov., sp. nov., Dictyobacter kobayashii sp. nov., D. alpinus sp. nov., and D. joshuensis sp. nov. and description of Dictyobacteraceae fam. nov. within the order Ktedonobacterales isolated from Tengu-no-mugimeshi.</title>
        <authorList>
            <person name="Wang C.M."/>
            <person name="Zheng Y."/>
            <person name="Sakai Y."/>
            <person name="Toyoda A."/>
            <person name="Minakuchi Y."/>
            <person name="Abe K."/>
            <person name="Yokota A."/>
            <person name="Yabe S."/>
        </authorList>
    </citation>
    <scope>NUCLEOTIDE SEQUENCE [LARGE SCALE GENOMIC DNA]</scope>
    <source>
        <strain evidence="2">Uno11</strain>
    </source>
</reference>
<comment type="caution">
    <text evidence="1">The sequence shown here is derived from an EMBL/GenBank/DDBJ whole genome shotgun (WGS) entry which is preliminary data.</text>
</comment>
<gene>
    <name evidence="1" type="ORF">KDK_79740</name>
</gene>
<proteinExistence type="predicted"/>
<dbReference type="AlphaFoldDB" id="A0A402AYK4"/>
<protein>
    <submittedName>
        <fullName evidence="1">Uncharacterized protein</fullName>
    </submittedName>
</protein>
<dbReference type="Proteomes" id="UP000287188">
    <property type="component" value="Unassembled WGS sequence"/>
</dbReference>
<evidence type="ECO:0000313" key="1">
    <source>
        <dbReference type="EMBL" id="GCE24174.1"/>
    </source>
</evidence>
<accession>A0A402AYK4</accession>
<sequence>MDYLAVQRAPDAVTVQLEDRRVSLLEHGEGRWRQPVASSGLRFLGGSLGARLWGPGVVRSGA</sequence>
<organism evidence="1 2">
    <name type="scientific">Dictyobacter kobayashii</name>
    <dbReference type="NCBI Taxonomy" id="2014872"/>
    <lineage>
        <taxon>Bacteria</taxon>
        <taxon>Bacillati</taxon>
        <taxon>Chloroflexota</taxon>
        <taxon>Ktedonobacteria</taxon>
        <taxon>Ktedonobacterales</taxon>
        <taxon>Dictyobacteraceae</taxon>
        <taxon>Dictyobacter</taxon>
    </lineage>
</organism>
<dbReference type="EMBL" id="BIFS01000002">
    <property type="protein sequence ID" value="GCE24174.1"/>
    <property type="molecule type" value="Genomic_DNA"/>
</dbReference>